<dbReference type="AlphaFoldDB" id="A0AAN4QA87"/>
<keyword evidence="1" id="KW-0547">Nucleotide-binding</keyword>
<keyword evidence="1" id="KW-0378">Hydrolase</keyword>
<organism evidence="1 2">
    <name type="scientific">Pseudomonas syringae pv. actinidiae</name>
    <dbReference type="NCBI Taxonomy" id="103796"/>
    <lineage>
        <taxon>Bacteria</taxon>
        <taxon>Pseudomonadati</taxon>
        <taxon>Pseudomonadota</taxon>
        <taxon>Gammaproteobacteria</taxon>
        <taxon>Pseudomonadales</taxon>
        <taxon>Pseudomonadaceae</taxon>
        <taxon>Pseudomonas</taxon>
        <taxon>Pseudomonas syringae</taxon>
    </lineage>
</organism>
<dbReference type="EMBL" id="BGKA01000228">
    <property type="protein sequence ID" value="GBH19744.1"/>
    <property type="molecule type" value="Genomic_DNA"/>
</dbReference>
<gene>
    <name evidence="1" type="ORF">KPSA3_05758</name>
</gene>
<dbReference type="Proteomes" id="UP000248291">
    <property type="component" value="Unassembled WGS sequence"/>
</dbReference>
<protein>
    <submittedName>
        <fullName evidence="1">Superfamily II RNA helicase</fullName>
    </submittedName>
</protein>
<reference evidence="1 2" key="1">
    <citation type="submission" date="2018-04" db="EMBL/GenBank/DDBJ databases">
        <title>Draft genome sequence of Pseudomonas syringae pv. actinidiae biovar 3 strains isolated from kiwifruit in Kagawa prefecture.</title>
        <authorList>
            <person name="Tabuchi M."/>
            <person name="Saito M."/>
            <person name="Fujiwara S."/>
            <person name="Sasa N."/>
            <person name="Akimitsu K."/>
            <person name="Gomi K."/>
            <person name="Konishi-Sugita S."/>
            <person name="Hamano K."/>
            <person name="Kataoka I."/>
        </authorList>
    </citation>
    <scope>NUCLEOTIDE SEQUENCE [LARGE SCALE GENOMIC DNA]</scope>
    <source>
        <strain evidence="1 2">MAFF212211</strain>
    </source>
</reference>
<comment type="caution">
    <text evidence="1">The sequence shown here is derived from an EMBL/GenBank/DDBJ whole genome shotgun (WGS) entry which is preliminary data.</text>
</comment>
<dbReference type="GO" id="GO:0004386">
    <property type="term" value="F:helicase activity"/>
    <property type="evidence" value="ECO:0007669"/>
    <property type="project" value="UniProtKB-KW"/>
</dbReference>
<keyword evidence="1" id="KW-0067">ATP-binding</keyword>
<evidence type="ECO:0000313" key="2">
    <source>
        <dbReference type="Proteomes" id="UP000248291"/>
    </source>
</evidence>
<proteinExistence type="predicted"/>
<name>A0AAN4QA87_PSESF</name>
<sequence length="124" mass="13945">MHIEARREVHAYTASAPDINHSVGHFQQQASTIFQRPTVLVCALVGAGQQELFKQVAVCAVHFHAVKACCLGVFCTDSIGLDDVTDFSQFQRTWRWQRGDRTHQADMAFGSNGTRRDRRLTVQV</sequence>
<keyword evidence="1" id="KW-0347">Helicase</keyword>
<dbReference type="AntiFam" id="ANF00205">
    <property type="entry name" value="Shadow ORF (opposite nemA)"/>
</dbReference>
<evidence type="ECO:0000313" key="1">
    <source>
        <dbReference type="EMBL" id="GBH19744.1"/>
    </source>
</evidence>
<accession>A0AAN4QA87</accession>